<sequence>MPRQCDKSSRPITSPKYAGAFGRSIASSSRRDPYSKKPVSKSDALKIFLL</sequence>
<dbReference type="EMBL" id="GBRH01233938">
    <property type="protein sequence ID" value="JAD63957.1"/>
    <property type="molecule type" value="Transcribed_RNA"/>
</dbReference>
<dbReference type="AlphaFoldDB" id="A0A0A9US86"/>
<reference evidence="1" key="1">
    <citation type="submission" date="2014-09" db="EMBL/GenBank/DDBJ databases">
        <authorList>
            <person name="Magalhaes I.L.F."/>
            <person name="Oliveira U."/>
            <person name="Santos F.R."/>
            <person name="Vidigal T.H.D.A."/>
            <person name="Brescovit A.D."/>
            <person name="Santos A.J."/>
        </authorList>
    </citation>
    <scope>NUCLEOTIDE SEQUENCE</scope>
    <source>
        <tissue evidence="1">Shoot tissue taken approximately 20 cm above the soil surface</tissue>
    </source>
</reference>
<organism evidence="1">
    <name type="scientific">Arundo donax</name>
    <name type="common">Giant reed</name>
    <name type="synonym">Donax arundinaceus</name>
    <dbReference type="NCBI Taxonomy" id="35708"/>
    <lineage>
        <taxon>Eukaryota</taxon>
        <taxon>Viridiplantae</taxon>
        <taxon>Streptophyta</taxon>
        <taxon>Embryophyta</taxon>
        <taxon>Tracheophyta</taxon>
        <taxon>Spermatophyta</taxon>
        <taxon>Magnoliopsida</taxon>
        <taxon>Liliopsida</taxon>
        <taxon>Poales</taxon>
        <taxon>Poaceae</taxon>
        <taxon>PACMAD clade</taxon>
        <taxon>Arundinoideae</taxon>
        <taxon>Arundineae</taxon>
        <taxon>Arundo</taxon>
    </lineage>
</organism>
<name>A0A0A9US86_ARUDO</name>
<evidence type="ECO:0000313" key="1">
    <source>
        <dbReference type="EMBL" id="JAD63957.1"/>
    </source>
</evidence>
<accession>A0A0A9US86</accession>
<proteinExistence type="predicted"/>
<protein>
    <submittedName>
        <fullName evidence="1">Uncharacterized protein</fullName>
    </submittedName>
</protein>
<reference evidence="1" key="2">
    <citation type="journal article" date="2015" name="Data Brief">
        <title>Shoot transcriptome of the giant reed, Arundo donax.</title>
        <authorList>
            <person name="Barrero R.A."/>
            <person name="Guerrero F.D."/>
            <person name="Moolhuijzen P."/>
            <person name="Goolsby J.A."/>
            <person name="Tidwell J."/>
            <person name="Bellgard S.E."/>
            <person name="Bellgard M.I."/>
        </authorList>
    </citation>
    <scope>NUCLEOTIDE SEQUENCE</scope>
    <source>
        <tissue evidence="1">Shoot tissue taken approximately 20 cm above the soil surface</tissue>
    </source>
</reference>